<organism evidence="1 2">
    <name type="scientific">Peronosclerospora sorghi</name>
    <dbReference type="NCBI Taxonomy" id="230839"/>
    <lineage>
        <taxon>Eukaryota</taxon>
        <taxon>Sar</taxon>
        <taxon>Stramenopiles</taxon>
        <taxon>Oomycota</taxon>
        <taxon>Peronosporomycetes</taxon>
        <taxon>Peronosporales</taxon>
        <taxon>Peronosporaceae</taxon>
        <taxon>Peronosclerospora</taxon>
    </lineage>
</organism>
<name>A0ACC0VRZ0_9STRA</name>
<evidence type="ECO:0000313" key="2">
    <source>
        <dbReference type="Proteomes" id="UP001163321"/>
    </source>
</evidence>
<dbReference type="EMBL" id="CM047587">
    <property type="protein sequence ID" value="KAI9908521.1"/>
    <property type="molecule type" value="Genomic_DNA"/>
</dbReference>
<gene>
    <name evidence="1" type="ORF">PsorP6_016609</name>
</gene>
<evidence type="ECO:0000313" key="1">
    <source>
        <dbReference type="EMBL" id="KAI9908521.1"/>
    </source>
</evidence>
<reference evidence="1 2" key="1">
    <citation type="journal article" date="2022" name="bioRxiv">
        <title>The genome of the oomycete Peronosclerospora sorghi, a cosmopolitan pathogen of maize and sorghum, is inflated with dispersed pseudogenes.</title>
        <authorList>
            <person name="Fletcher K."/>
            <person name="Martin F."/>
            <person name="Isakeit T."/>
            <person name="Cavanaugh K."/>
            <person name="Magill C."/>
            <person name="Michelmore R."/>
        </authorList>
    </citation>
    <scope>NUCLEOTIDE SEQUENCE [LARGE SCALE GENOMIC DNA]</scope>
    <source>
        <strain evidence="1">P6</strain>
    </source>
</reference>
<proteinExistence type="predicted"/>
<accession>A0ACC0VRZ0</accession>
<keyword evidence="2" id="KW-1185">Reference proteome</keyword>
<comment type="caution">
    <text evidence="1">The sequence shown here is derived from an EMBL/GenBank/DDBJ whole genome shotgun (WGS) entry which is preliminary data.</text>
</comment>
<sequence length="122" mass="13963">MSNLPAQHECFEAVAQEIADSNGSKRVTLEMFIDKDACCTMKWLRLVAVKNVPICIVDDQDVKDSRMVKTNEFMEDEVRKGMKDKRILLIVDGGTEGKEHYLCVYNKTEAPDVFFLPFFLPI</sequence>
<protein>
    <submittedName>
        <fullName evidence="1">Uncharacterized protein</fullName>
    </submittedName>
</protein>
<dbReference type="Proteomes" id="UP001163321">
    <property type="component" value="Chromosome 8"/>
</dbReference>